<dbReference type="InterPro" id="IPR036236">
    <property type="entry name" value="Znf_C2H2_sf"/>
</dbReference>
<dbReference type="PROSITE" id="PS50157">
    <property type="entry name" value="ZINC_FINGER_C2H2_2"/>
    <property type="match status" value="2"/>
</dbReference>
<gene>
    <name evidence="4" type="ORF">SMRZ_LOCUS23917</name>
</gene>
<evidence type="ECO:0000259" key="3">
    <source>
        <dbReference type="PROSITE" id="PS50157"/>
    </source>
</evidence>
<dbReference type="Gene3D" id="3.30.160.60">
    <property type="entry name" value="Classic Zinc Finger"/>
    <property type="match status" value="1"/>
</dbReference>
<feature type="domain" description="C2H2-type" evidence="3">
    <location>
        <begin position="34"/>
        <end position="62"/>
    </location>
</feature>
<dbReference type="SMART" id="SM00355">
    <property type="entry name" value="ZnF_C2H2"/>
    <property type="match status" value="2"/>
</dbReference>
<keyword evidence="1" id="KW-0862">Zinc</keyword>
<feature type="domain" description="C2H2-type" evidence="3">
    <location>
        <begin position="6"/>
        <end position="29"/>
    </location>
</feature>
<protein>
    <recommendedName>
        <fullName evidence="3">C2H2-type domain-containing protein</fullName>
    </recommendedName>
</protein>
<keyword evidence="1" id="KW-0863">Zinc-finger</keyword>
<organism evidence="4 5">
    <name type="scientific">Schistosoma margrebowiei</name>
    <dbReference type="NCBI Taxonomy" id="48269"/>
    <lineage>
        <taxon>Eukaryota</taxon>
        <taxon>Metazoa</taxon>
        <taxon>Spiralia</taxon>
        <taxon>Lophotrochozoa</taxon>
        <taxon>Platyhelminthes</taxon>
        <taxon>Trematoda</taxon>
        <taxon>Digenea</taxon>
        <taxon>Strigeidida</taxon>
        <taxon>Schistosomatoidea</taxon>
        <taxon>Schistosomatidae</taxon>
        <taxon>Schistosoma</taxon>
    </lineage>
</organism>
<sequence length="97" mass="11223">MSMMSFQCDVCSRTFALRVYLHAHVQQVHGKRMVKCEQCGDFFLSGSIFRRHQETRHKGMKISPQQYDSPVPRKTNKLRPPLGKPNDQFGSFCCVCI</sequence>
<keyword evidence="1" id="KW-0479">Metal-binding</keyword>
<dbReference type="SUPFAM" id="SSF57667">
    <property type="entry name" value="beta-beta-alpha zinc fingers"/>
    <property type="match status" value="1"/>
</dbReference>
<keyword evidence="5" id="KW-1185">Reference proteome</keyword>
<evidence type="ECO:0000256" key="1">
    <source>
        <dbReference type="PROSITE-ProRule" id="PRU00042"/>
    </source>
</evidence>
<accession>A0A3P8EQY3</accession>
<reference evidence="4 5" key="1">
    <citation type="submission" date="2018-11" db="EMBL/GenBank/DDBJ databases">
        <authorList>
            <consortium name="Pathogen Informatics"/>
        </authorList>
    </citation>
    <scope>NUCLEOTIDE SEQUENCE [LARGE SCALE GENOMIC DNA]</scope>
    <source>
        <strain evidence="4 5">Zambia</strain>
    </source>
</reference>
<dbReference type="AlphaFoldDB" id="A0A3P8EQY3"/>
<evidence type="ECO:0000313" key="4">
    <source>
        <dbReference type="EMBL" id="VDP49218.1"/>
    </source>
</evidence>
<dbReference type="EMBL" id="UZAI01020024">
    <property type="protein sequence ID" value="VDP49218.1"/>
    <property type="molecule type" value="Genomic_DNA"/>
</dbReference>
<dbReference type="PROSITE" id="PS00028">
    <property type="entry name" value="ZINC_FINGER_C2H2_1"/>
    <property type="match status" value="2"/>
</dbReference>
<dbReference type="Proteomes" id="UP000277204">
    <property type="component" value="Unassembled WGS sequence"/>
</dbReference>
<dbReference type="InterPro" id="IPR013087">
    <property type="entry name" value="Znf_C2H2_type"/>
</dbReference>
<dbReference type="GO" id="GO:0008270">
    <property type="term" value="F:zinc ion binding"/>
    <property type="evidence" value="ECO:0007669"/>
    <property type="project" value="UniProtKB-KW"/>
</dbReference>
<feature type="region of interest" description="Disordered" evidence="2">
    <location>
        <begin position="55"/>
        <end position="83"/>
    </location>
</feature>
<proteinExistence type="predicted"/>
<evidence type="ECO:0000313" key="5">
    <source>
        <dbReference type="Proteomes" id="UP000277204"/>
    </source>
</evidence>
<name>A0A3P8EQY3_9TREM</name>
<evidence type="ECO:0000256" key="2">
    <source>
        <dbReference type="SAM" id="MobiDB-lite"/>
    </source>
</evidence>